<dbReference type="AlphaFoldDB" id="A0AAD6XIE0"/>
<sequence length="168" mass="17487">MMHLSLVLASTFLAVAVPALGAPSQPMPQANFGTIPSFYACSNWNWGPPCFLVEFPLNTCQNFADDFQNSLSSFGPAVGYTCSLYTGLNCQDANPQIVWYPGANKVADNDLVKSYNCSKSSPEEFDPVVSVTAAVTIASIPATSAAAPAASVTKTTGTTTTSAAAKTS</sequence>
<dbReference type="Proteomes" id="UP001222325">
    <property type="component" value="Unassembled WGS sequence"/>
</dbReference>
<reference evidence="2" key="1">
    <citation type="submission" date="2023-03" db="EMBL/GenBank/DDBJ databases">
        <title>Massive genome expansion in bonnet fungi (Mycena s.s.) driven by repeated elements and novel gene families across ecological guilds.</title>
        <authorList>
            <consortium name="Lawrence Berkeley National Laboratory"/>
            <person name="Harder C.B."/>
            <person name="Miyauchi S."/>
            <person name="Viragh M."/>
            <person name="Kuo A."/>
            <person name="Thoen E."/>
            <person name="Andreopoulos B."/>
            <person name="Lu D."/>
            <person name="Skrede I."/>
            <person name="Drula E."/>
            <person name="Henrissat B."/>
            <person name="Morin E."/>
            <person name="Kohler A."/>
            <person name="Barry K."/>
            <person name="LaButti K."/>
            <person name="Morin E."/>
            <person name="Salamov A."/>
            <person name="Lipzen A."/>
            <person name="Mereny Z."/>
            <person name="Hegedus B."/>
            <person name="Baldrian P."/>
            <person name="Stursova M."/>
            <person name="Weitz H."/>
            <person name="Taylor A."/>
            <person name="Grigoriev I.V."/>
            <person name="Nagy L.G."/>
            <person name="Martin F."/>
            <person name="Kauserud H."/>
        </authorList>
    </citation>
    <scope>NUCLEOTIDE SEQUENCE</scope>
    <source>
        <strain evidence="2">CBHHK173m</strain>
    </source>
</reference>
<name>A0AAD6XIE0_9AGAR</name>
<dbReference type="EMBL" id="JARJCN010000078">
    <property type="protein sequence ID" value="KAJ7076744.1"/>
    <property type="molecule type" value="Genomic_DNA"/>
</dbReference>
<gene>
    <name evidence="2" type="ORF">B0H15DRAFT_863289</name>
</gene>
<keyword evidence="1" id="KW-0732">Signal</keyword>
<evidence type="ECO:0000256" key="1">
    <source>
        <dbReference type="SAM" id="SignalP"/>
    </source>
</evidence>
<keyword evidence="3" id="KW-1185">Reference proteome</keyword>
<evidence type="ECO:0000313" key="2">
    <source>
        <dbReference type="EMBL" id="KAJ7076744.1"/>
    </source>
</evidence>
<organism evidence="2 3">
    <name type="scientific">Mycena belliarum</name>
    <dbReference type="NCBI Taxonomy" id="1033014"/>
    <lineage>
        <taxon>Eukaryota</taxon>
        <taxon>Fungi</taxon>
        <taxon>Dikarya</taxon>
        <taxon>Basidiomycota</taxon>
        <taxon>Agaricomycotina</taxon>
        <taxon>Agaricomycetes</taxon>
        <taxon>Agaricomycetidae</taxon>
        <taxon>Agaricales</taxon>
        <taxon>Marasmiineae</taxon>
        <taxon>Mycenaceae</taxon>
        <taxon>Mycena</taxon>
    </lineage>
</organism>
<feature type="chain" id="PRO_5042198390" evidence="1">
    <location>
        <begin position="22"/>
        <end position="168"/>
    </location>
</feature>
<protein>
    <submittedName>
        <fullName evidence="2">Uncharacterized protein</fullName>
    </submittedName>
</protein>
<evidence type="ECO:0000313" key="3">
    <source>
        <dbReference type="Proteomes" id="UP001222325"/>
    </source>
</evidence>
<feature type="signal peptide" evidence="1">
    <location>
        <begin position="1"/>
        <end position="21"/>
    </location>
</feature>
<accession>A0AAD6XIE0</accession>
<comment type="caution">
    <text evidence="2">The sequence shown here is derived from an EMBL/GenBank/DDBJ whole genome shotgun (WGS) entry which is preliminary data.</text>
</comment>
<proteinExistence type="predicted"/>